<sequence length="61" mass="6805">MRTAGKVGHPAMRSEIRQRGRLGEMLDTTMGEPEPPPQPVLEYEVDQRTSPGWWQAEGANA</sequence>
<accession>C7RS51</accession>
<dbReference type="HOGENOM" id="CLU_2911776_0_0_4"/>
<reference evidence="2" key="2">
    <citation type="submission" date="2009-09" db="EMBL/GenBank/DDBJ databases">
        <title>Complete sequence of chromosome of Candidatus Accumulibacter phosphatis clade IIA str. UW-1.</title>
        <authorList>
            <consortium name="US DOE Joint Genome Institute"/>
            <person name="Martin H.G."/>
            <person name="Ivanova N."/>
            <person name="Kunin V."/>
            <person name="Warnecke F."/>
            <person name="Barry K."/>
            <person name="He S."/>
            <person name="Salamov A."/>
            <person name="Szeto E."/>
            <person name="Dalin E."/>
            <person name="Pangilinan J.L."/>
            <person name="Lapidus A."/>
            <person name="Lowry S."/>
            <person name="Kyrpides N.C."/>
            <person name="McMahon K.D."/>
            <person name="Hugenholtz P."/>
        </authorList>
    </citation>
    <scope>NUCLEOTIDE SEQUENCE [LARGE SCALE GENOMIC DNA]</scope>
    <source>
        <strain evidence="2">UW-1</strain>
    </source>
</reference>
<dbReference type="KEGG" id="app:CAP2UW1_2588"/>
<feature type="region of interest" description="Disordered" evidence="1">
    <location>
        <begin position="26"/>
        <end position="48"/>
    </location>
</feature>
<protein>
    <submittedName>
        <fullName evidence="2">Uncharacterized protein</fullName>
    </submittedName>
</protein>
<dbReference type="AlphaFoldDB" id="C7RS51"/>
<proteinExistence type="predicted"/>
<feature type="region of interest" description="Disordered" evidence="1">
    <location>
        <begin position="1"/>
        <end position="20"/>
    </location>
</feature>
<dbReference type="EMBL" id="CP001715">
    <property type="protein sequence ID" value="ACV35874.1"/>
    <property type="molecule type" value="Genomic_DNA"/>
</dbReference>
<evidence type="ECO:0000256" key="1">
    <source>
        <dbReference type="SAM" id="MobiDB-lite"/>
    </source>
</evidence>
<dbReference type="STRING" id="522306.CAP2UW1_2588"/>
<organism evidence="2">
    <name type="scientific">Accumulibacter regalis</name>
    <dbReference type="NCBI Taxonomy" id="522306"/>
    <lineage>
        <taxon>Bacteria</taxon>
        <taxon>Pseudomonadati</taxon>
        <taxon>Pseudomonadota</taxon>
        <taxon>Betaproteobacteria</taxon>
        <taxon>Candidatus Accumulibacter</taxon>
    </lineage>
</organism>
<evidence type="ECO:0000313" key="2">
    <source>
        <dbReference type="EMBL" id="ACV35874.1"/>
    </source>
</evidence>
<name>C7RS51_ACCRE</name>
<gene>
    <name evidence="2" type="ordered locus">CAP2UW1_2588</name>
</gene>
<reference evidence="2" key="1">
    <citation type="submission" date="2009-08" db="EMBL/GenBank/DDBJ databases">
        <authorList>
            <consortium name="US DOE Joint Genome Institute"/>
            <person name="Lucas S."/>
            <person name="Copeland A."/>
            <person name="Lapidus A."/>
            <person name="Glavina del Rio T."/>
            <person name="Dalin E."/>
            <person name="Tice H."/>
            <person name="Bruce D."/>
            <person name="Barry K."/>
            <person name="Pitluck S."/>
            <person name="Lowry S."/>
            <person name="Larimer F."/>
            <person name="Land M."/>
            <person name="Hauser L."/>
            <person name="Kyrpides N."/>
            <person name="Ivanova N."/>
            <person name="McMahon K.D."/>
            <person name="Hugenholtz P."/>
        </authorList>
    </citation>
    <scope>NUCLEOTIDE SEQUENCE</scope>
    <source>
        <strain evidence="2">UW-1</strain>
    </source>
</reference>